<feature type="non-terminal residue" evidence="2">
    <location>
        <position position="167"/>
    </location>
</feature>
<dbReference type="Pfam" id="PF13086">
    <property type="entry name" value="AAA_11"/>
    <property type="match status" value="1"/>
</dbReference>
<protein>
    <recommendedName>
        <fullName evidence="1">DNA2/NAM7 helicase helicase domain-containing protein</fullName>
    </recommendedName>
</protein>
<proteinExistence type="predicted"/>
<gene>
    <name evidence="2" type="ORF">BGZ65_000881</name>
</gene>
<reference evidence="2" key="1">
    <citation type="journal article" date="2020" name="Fungal Divers.">
        <title>Resolving the Mortierellaceae phylogeny through synthesis of multi-gene phylogenetics and phylogenomics.</title>
        <authorList>
            <person name="Vandepol N."/>
            <person name="Liber J."/>
            <person name="Desiro A."/>
            <person name="Na H."/>
            <person name="Kennedy M."/>
            <person name="Barry K."/>
            <person name="Grigoriev I.V."/>
            <person name="Miller A.N."/>
            <person name="O'Donnell K."/>
            <person name="Stajich J.E."/>
            <person name="Bonito G."/>
        </authorList>
    </citation>
    <scope>NUCLEOTIDE SEQUENCE</scope>
    <source>
        <strain evidence="2">MES-2147</strain>
    </source>
</reference>
<feature type="domain" description="DNA2/NAM7 helicase helicase" evidence="1">
    <location>
        <begin position="15"/>
        <end position="145"/>
    </location>
</feature>
<feature type="non-terminal residue" evidence="2">
    <location>
        <position position="1"/>
    </location>
</feature>
<comment type="caution">
    <text evidence="2">The sequence shown here is derived from an EMBL/GenBank/DDBJ whole genome shotgun (WGS) entry which is preliminary data.</text>
</comment>
<dbReference type="InterPro" id="IPR045055">
    <property type="entry name" value="DNA2/NAM7-like"/>
</dbReference>
<dbReference type="Proteomes" id="UP000749646">
    <property type="component" value="Unassembled WGS sequence"/>
</dbReference>
<evidence type="ECO:0000313" key="2">
    <source>
        <dbReference type="EMBL" id="KAF9915140.1"/>
    </source>
</evidence>
<dbReference type="AlphaFoldDB" id="A0A9P6IGS5"/>
<evidence type="ECO:0000313" key="3">
    <source>
        <dbReference type="Proteomes" id="UP000749646"/>
    </source>
</evidence>
<dbReference type="EMBL" id="JAAAHW010012249">
    <property type="protein sequence ID" value="KAF9915140.1"/>
    <property type="molecule type" value="Genomic_DNA"/>
</dbReference>
<dbReference type="Gene3D" id="3.40.50.300">
    <property type="entry name" value="P-loop containing nucleotide triphosphate hydrolases"/>
    <property type="match status" value="1"/>
</dbReference>
<dbReference type="OrthoDB" id="2423195at2759"/>
<dbReference type="PANTHER" id="PTHR10887">
    <property type="entry name" value="DNA2/NAM7 HELICASE FAMILY"/>
    <property type="match status" value="1"/>
</dbReference>
<organism evidence="2 3">
    <name type="scientific">Modicella reniformis</name>
    <dbReference type="NCBI Taxonomy" id="1440133"/>
    <lineage>
        <taxon>Eukaryota</taxon>
        <taxon>Fungi</taxon>
        <taxon>Fungi incertae sedis</taxon>
        <taxon>Mucoromycota</taxon>
        <taxon>Mortierellomycotina</taxon>
        <taxon>Mortierellomycetes</taxon>
        <taxon>Mortierellales</taxon>
        <taxon>Mortierellaceae</taxon>
        <taxon>Modicella</taxon>
    </lineage>
</organism>
<sequence length="167" mass="18841">SIDKGTRALQESKVLDITQSKALVEALSREVALISGPPGTGKTKIGVDLMQVLLLNMKAEDNGPILCICYTNHALDQFLDHLLDKKITNIIRIGSGSKSERLKQCNLEGRLKGAYKPAYVWDAIQTSRDMWDSVTNEFKELQKTLESNTLSWEYVELYLKLNNPDQW</sequence>
<dbReference type="SUPFAM" id="SSF52540">
    <property type="entry name" value="P-loop containing nucleoside triphosphate hydrolases"/>
    <property type="match status" value="1"/>
</dbReference>
<dbReference type="GO" id="GO:0031048">
    <property type="term" value="P:regulatory ncRNA-mediated heterochromatin formation"/>
    <property type="evidence" value="ECO:0007669"/>
    <property type="project" value="TreeGrafter"/>
</dbReference>
<evidence type="ECO:0000259" key="1">
    <source>
        <dbReference type="Pfam" id="PF13086"/>
    </source>
</evidence>
<name>A0A9P6IGS5_9FUNG</name>
<accession>A0A9P6IGS5</accession>
<dbReference type="InterPro" id="IPR041677">
    <property type="entry name" value="DNA2/NAM7_AAA_11"/>
</dbReference>
<dbReference type="InterPro" id="IPR027417">
    <property type="entry name" value="P-loop_NTPase"/>
</dbReference>
<dbReference type="PANTHER" id="PTHR10887:SF445">
    <property type="entry name" value="NFX1-TYPE ZINC FINGER-CONTAINING PROTEIN 1"/>
    <property type="match status" value="1"/>
</dbReference>
<dbReference type="GO" id="GO:0031380">
    <property type="term" value="C:nuclear RNA-directed RNA polymerase complex"/>
    <property type="evidence" value="ECO:0007669"/>
    <property type="project" value="TreeGrafter"/>
</dbReference>
<keyword evidence="3" id="KW-1185">Reference proteome</keyword>
<dbReference type="GO" id="GO:0004386">
    <property type="term" value="F:helicase activity"/>
    <property type="evidence" value="ECO:0007669"/>
    <property type="project" value="InterPro"/>
</dbReference>